<feature type="domain" description="JmjC" evidence="2">
    <location>
        <begin position="142"/>
        <end position="466"/>
    </location>
</feature>
<evidence type="ECO:0000259" key="2">
    <source>
        <dbReference type="PROSITE" id="PS51184"/>
    </source>
</evidence>
<dbReference type="Gene3D" id="2.60.120.650">
    <property type="entry name" value="Cupin"/>
    <property type="match status" value="1"/>
</dbReference>
<keyword evidence="4" id="KW-1185">Reference proteome</keyword>
<reference evidence="3 4" key="1">
    <citation type="submission" date="2018-11" db="EMBL/GenBank/DDBJ databases">
        <title>Genome assembly of Steccherinum ochraceum LE-BIN_3174, the white-rot fungus of the Steccherinaceae family (The Residual Polyporoid clade, Polyporales, Basidiomycota).</title>
        <authorList>
            <person name="Fedorova T.V."/>
            <person name="Glazunova O.A."/>
            <person name="Landesman E.O."/>
            <person name="Moiseenko K.V."/>
            <person name="Psurtseva N.V."/>
            <person name="Savinova O.S."/>
            <person name="Shakhova N.V."/>
            <person name="Tyazhelova T.V."/>
            <person name="Vasina D.V."/>
        </authorList>
    </citation>
    <scope>NUCLEOTIDE SEQUENCE [LARGE SCALE GENOMIC DNA]</scope>
    <source>
        <strain evidence="3 4">LE-BIN_3174</strain>
    </source>
</reference>
<feature type="region of interest" description="Disordered" evidence="1">
    <location>
        <begin position="315"/>
        <end position="374"/>
    </location>
</feature>
<dbReference type="PROSITE" id="PS51184">
    <property type="entry name" value="JMJC"/>
    <property type="match status" value="1"/>
</dbReference>
<evidence type="ECO:0000313" key="3">
    <source>
        <dbReference type="EMBL" id="TCD62791.1"/>
    </source>
</evidence>
<dbReference type="STRING" id="92696.A0A4R0R5R5"/>
<dbReference type="PANTHER" id="PTHR12461:SF100">
    <property type="entry name" value="JMJC DOMAIN-CONTAINING PROTEIN 4"/>
    <property type="match status" value="1"/>
</dbReference>
<dbReference type="InterPro" id="IPR041667">
    <property type="entry name" value="Cupin_8"/>
</dbReference>
<dbReference type="EMBL" id="RWJN01000345">
    <property type="protein sequence ID" value="TCD62791.1"/>
    <property type="molecule type" value="Genomic_DNA"/>
</dbReference>
<dbReference type="Gene3D" id="2.60.120.10">
    <property type="entry name" value="Jelly Rolls"/>
    <property type="match status" value="1"/>
</dbReference>
<dbReference type="PANTHER" id="PTHR12461">
    <property type="entry name" value="HYPOXIA-INDUCIBLE FACTOR 1 ALPHA INHIBITOR-RELATED"/>
    <property type="match status" value="1"/>
</dbReference>
<evidence type="ECO:0000313" key="4">
    <source>
        <dbReference type="Proteomes" id="UP000292702"/>
    </source>
</evidence>
<organism evidence="3 4">
    <name type="scientific">Steccherinum ochraceum</name>
    <dbReference type="NCBI Taxonomy" id="92696"/>
    <lineage>
        <taxon>Eukaryota</taxon>
        <taxon>Fungi</taxon>
        <taxon>Dikarya</taxon>
        <taxon>Basidiomycota</taxon>
        <taxon>Agaricomycotina</taxon>
        <taxon>Agaricomycetes</taxon>
        <taxon>Polyporales</taxon>
        <taxon>Steccherinaceae</taxon>
        <taxon>Steccherinum</taxon>
    </lineage>
</organism>
<dbReference type="InterPro" id="IPR014710">
    <property type="entry name" value="RmlC-like_jellyroll"/>
</dbReference>
<gene>
    <name evidence="3" type="ORF">EIP91_006409</name>
</gene>
<comment type="caution">
    <text evidence="3">The sequence shown here is derived from an EMBL/GenBank/DDBJ whole genome shotgun (WGS) entry which is preliminary data.</text>
</comment>
<feature type="compositionally biased region" description="Acidic residues" evidence="1">
    <location>
        <begin position="334"/>
        <end position="361"/>
    </location>
</feature>
<dbReference type="InterPro" id="IPR003347">
    <property type="entry name" value="JmjC_dom"/>
</dbReference>
<dbReference type="Pfam" id="PF13621">
    <property type="entry name" value="Cupin_8"/>
    <property type="match status" value="1"/>
</dbReference>
<feature type="region of interest" description="Disordered" evidence="1">
    <location>
        <begin position="110"/>
        <end position="150"/>
    </location>
</feature>
<dbReference type="SUPFAM" id="SSF51197">
    <property type="entry name" value="Clavaminate synthase-like"/>
    <property type="match status" value="1"/>
</dbReference>
<accession>A0A4R0R5R5</accession>
<sequence length="507" mass="56038">MTKRRAQSSASTGYRTLEPISPSLAASAFFETYVAKRQPVVIQGLLDDEGFSCTKWADSNLEYLSKKAGHVTVMVEPIHPSANQFGTDVERIPMPFTDFLASLQKPDGPHHYLTTQYASDEAREEDDSERSGGESITTLPPPTNALTDDFPTVPRLLENLSLQQVNLWLGKSKEGSSSGLHHDFHDNLYVLLSGSKRFVLYPPSEHKHLYPHGALDNFHSNGLISYKDAPVRSDGLPVRVAARARVKAIERKLEELATANGNGKGKGKDKERKKWMAMHDEALDELAKVTLDAADEDDFGLGEGEEDDFDALMAGLDGESREPGNGGSSKRAIDDEDDDEDEDEDDGPVLGHDDEDDDDDFSPSGEPSSFSRIPTHTLHTHLGLPTTAQAPASSSSSAYPDLKKTCKPYVVHLKAGEMLYLPASWWHEVTSTSPSEGSADVHMAFNYWFYPPTGKTFEEPYEDTLVWEYLKATGGKIVAEESTFESGGQKKRQGDDLREDEKKKIKR</sequence>
<dbReference type="AlphaFoldDB" id="A0A4R0R5R5"/>
<name>A0A4R0R5R5_9APHY</name>
<feature type="compositionally biased region" description="Low complexity" evidence="1">
    <location>
        <begin position="362"/>
        <end position="374"/>
    </location>
</feature>
<evidence type="ECO:0000256" key="1">
    <source>
        <dbReference type="SAM" id="MobiDB-lite"/>
    </source>
</evidence>
<feature type="region of interest" description="Disordered" evidence="1">
    <location>
        <begin position="480"/>
        <end position="507"/>
    </location>
</feature>
<dbReference type="SMART" id="SM00558">
    <property type="entry name" value="JmjC"/>
    <property type="match status" value="1"/>
</dbReference>
<dbReference type="OrthoDB" id="415358at2759"/>
<protein>
    <recommendedName>
        <fullName evidence="2">JmjC domain-containing protein</fullName>
    </recommendedName>
</protein>
<dbReference type="Proteomes" id="UP000292702">
    <property type="component" value="Unassembled WGS sequence"/>
</dbReference>
<feature type="compositionally biased region" description="Basic and acidic residues" evidence="1">
    <location>
        <begin position="492"/>
        <end position="507"/>
    </location>
</feature>
<proteinExistence type="predicted"/>